<dbReference type="EMBL" id="MU005968">
    <property type="protein sequence ID" value="KAF2862097.1"/>
    <property type="molecule type" value="Genomic_DNA"/>
</dbReference>
<gene>
    <name evidence="1" type="ORF">K470DRAFT_23053</name>
</gene>
<evidence type="ECO:0000313" key="1">
    <source>
        <dbReference type="EMBL" id="KAF2862097.1"/>
    </source>
</evidence>
<protein>
    <submittedName>
        <fullName evidence="1">Uncharacterized protein</fullName>
    </submittedName>
</protein>
<proteinExistence type="predicted"/>
<dbReference type="Proteomes" id="UP000799421">
    <property type="component" value="Unassembled WGS sequence"/>
</dbReference>
<dbReference type="AlphaFoldDB" id="A0A6A7C4B3"/>
<organism evidence="1 2">
    <name type="scientific">Piedraia hortae CBS 480.64</name>
    <dbReference type="NCBI Taxonomy" id="1314780"/>
    <lineage>
        <taxon>Eukaryota</taxon>
        <taxon>Fungi</taxon>
        <taxon>Dikarya</taxon>
        <taxon>Ascomycota</taxon>
        <taxon>Pezizomycotina</taxon>
        <taxon>Dothideomycetes</taxon>
        <taxon>Dothideomycetidae</taxon>
        <taxon>Capnodiales</taxon>
        <taxon>Piedraiaceae</taxon>
        <taxon>Piedraia</taxon>
    </lineage>
</organism>
<evidence type="ECO:0000313" key="2">
    <source>
        <dbReference type="Proteomes" id="UP000799421"/>
    </source>
</evidence>
<sequence length="146" mass="16586">MNSFLDAQQILLWSKSFVGSDFWALIEIRSATLVSFYSSRVRTVPVRRLLLLWCVAALLEEFCTTTLEDQHGTFGFPLLASRERFTTVPVGSISNVLNVQQFCTVDCRKVWVPNATRREREIVEGFAWRHSTDGVYEIAGSKTSTC</sequence>
<accession>A0A6A7C4B3</accession>
<reference evidence="1" key="1">
    <citation type="journal article" date="2020" name="Stud. Mycol.">
        <title>101 Dothideomycetes genomes: a test case for predicting lifestyles and emergence of pathogens.</title>
        <authorList>
            <person name="Haridas S."/>
            <person name="Albert R."/>
            <person name="Binder M."/>
            <person name="Bloem J."/>
            <person name="Labutti K."/>
            <person name="Salamov A."/>
            <person name="Andreopoulos B."/>
            <person name="Baker S."/>
            <person name="Barry K."/>
            <person name="Bills G."/>
            <person name="Bluhm B."/>
            <person name="Cannon C."/>
            <person name="Castanera R."/>
            <person name="Culley D."/>
            <person name="Daum C."/>
            <person name="Ezra D."/>
            <person name="Gonzalez J."/>
            <person name="Henrissat B."/>
            <person name="Kuo A."/>
            <person name="Liang C."/>
            <person name="Lipzen A."/>
            <person name="Lutzoni F."/>
            <person name="Magnuson J."/>
            <person name="Mondo S."/>
            <person name="Nolan M."/>
            <person name="Ohm R."/>
            <person name="Pangilinan J."/>
            <person name="Park H.-J."/>
            <person name="Ramirez L."/>
            <person name="Alfaro M."/>
            <person name="Sun H."/>
            <person name="Tritt A."/>
            <person name="Yoshinaga Y."/>
            <person name="Zwiers L.-H."/>
            <person name="Turgeon B."/>
            <person name="Goodwin S."/>
            <person name="Spatafora J."/>
            <person name="Crous P."/>
            <person name="Grigoriev I."/>
        </authorList>
    </citation>
    <scope>NUCLEOTIDE SEQUENCE</scope>
    <source>
        <strain evidence="1">CBS 480.64</strain>
    </source>
</reference>
<keyword evidence="2" id="KW-1185">Reference proteome</keyword>
<name>A0A6A7C4B3_9PEZI</name>